<gene>
    <name evidence="1" type="ORF">PEX2_100690</name>
</gene>
<dbReference type="AlphaFoldDB" id="A0A0A2JZF2"/>
<proteinExistence type="predicted"/>
<dbReference type="VEuPathDB" id="FungiDB:PEXP_005750"/>
<dbReference type="HOGENOM" id="CLU_3014885_0_0_1"/>
<organism evidence="1 2">
    <name type="scientific">Penicillium expansum</name>
    <name type="common">Blue mold rot fungus</name>
    <dbReference type="NCBI Taxonomy" id="27334"/>
    <lineage>
        <taxon>Eukaryota</taxon>
        <taxon>Fungi</taxon>
        <taxon>Dikarya</taxon>
        <taxon>Ascomycota</taxon>
        <taxon>Pezizomycotina</taxon>
        <taxon>Eurotiomycetes</taxon>
        <taxon>Eurotiomycetidae</taxon>
        <taxon>Eurotiales</taxon>
        <taxon>Aspergillaceae</taxon>
        <taxon>Penicillium</taxon>
    </lineage>
</organism>
<protein>
    <submittedName>
        <fullName evidence="1">Uncharacterized protein</fullName>
    </submittedName>
</protein>
<reference evidence="1 2" key="1">
    <citation type="journal article" date="2015" name="Mol. Plant Microbe Interact.">
        <title>Genome, transcriptome, and functional analyses of Penicillium expansum provide new insights into secondary metabolism and pathogenicity.</title>
        <authorList>
            <person name="Ballester A.R."/>
            <person name="Marcet-Houben M."/>
            <person name="Levin E."/>
            <person name="Sela N."/>
            <person name="Selma-Lazaro C."/>
            <person name="Carmona L."/>
            <person name="Wisniewski M."/>
            <person name="Droby S."/>
            <person name="Gonzalez-Candelas L."/>
            <person name="Gabaldon T."/>
        </authorList>
    </citation>
    <scope>NUCLEOTIDE SEQUENCE [LARGE SCALE GENOMIC DNA]</scope>
    <source>
        <strain evidence="1 2">MD-8</strain>
    </source>
</reference>
<comment type="caution">
    <text evidence="1">The sequence shown here is derived from an EMBL/GenBank/DDBJ whole genome shotgun (WGS) entry which is preliminary data.</text>
</comment>
<evidence type="ECO:0000313" key="1">
    <source>
        <dbReference type="EMBL" id="KGO60804.1"/>
    </source>
</evidence>
<dbReference type="RefSeq" id="XP_016601814.1">
    <property type="nucleotide sequence ID" value="XM_016747339.1"/>
</dbReference>
<accession>A0A0A2JZF2</accession>
<keyword evidence="2" id="KW-1185">Reference proteome</keyword>
<dbReference type="EMBL" id="JQFZ01000062">
    <property type="protein sequence ID" value="KGO60804.1"/>
    <property type="molecule type" value="Genomic_DNA"/>
</dbReference>
<name>A0A0A2JZF2_PENEN</name>
<evidence type="ECO:0000313" key="2">
    <source>
        <dbReference type="Proteomes" id="UP000030143"/>
    </source>
</evidence>
<dbReference type="GeneID" id="27682759"/>
<dbReference type="Proteomes" id="UP000030143">
    <property type="component" value="Unassembled WGS sequence"/>
</dbReference>
<sequence length="56" mass="6456">MQGGYNIVCIPREEVTFECRLLNIITIDRTKKSDMGERFFFQSGGVPREPITLYSV</sequence>